<protein>
    <recommendedName>
        <fullName evidence="2">DUF6534 domain-containing protein</fullName>
    </recommendedName>
</protein>
<accession>A0A8H4VS48</accession>
<dbReference type="Pfam" id="PF20152">
    <property type="entry name" value="DUF6534"/>
    <property type="match status" value="1"/>
</dbReference>
<proteinExistence type="predicted"/>
<evidence type="ECO:0000313" key="3">
    <source>
        <dbReference type="EMBL" id="KAF4618330.1"/>
    </source>
</evidence>
<feature type="transmembrane region" description="Helical" evidence="1">
    <location>
        <begin position="36"/>
        <end position="53"/>
    </location>
</feature>
<dbReference type="InterPro" id="IPR045339">
    <property type="entry name" value="DUF6534"/>
</dbReference>
<keyword evidence="1" id="KW-1133">Transmembrane helix</keyword>
<gene>
    <name evidence="3" type="ORF">D9613_011585</name>
</gene>
<organism evidence="3 4">
    <name type="scientific">Agrocybe pediades</name>
    <dbReference type="NCBI Taxonomy" id="84607"/>
    <lineage>
        <taxon>Eukaryota</taxon>
        <taxon>Fungi</taxon>
        <taxon>Dikarya</taxon>
        <taxon>Basidiomycota</taxon>
        <taxon>Agaricomycotina</taxon>
        <taxon>Agaricomycetes</taxon>
        <taxon>Agaricomycetidae</taxon>
        <taxon>Agaricales</taxon>
        <taxon>Agaricineae</taxon>
        <taxon>Strophariaceae</taxon>
        <taxon>Agrocybe</taxon>
    </lineage>
</organism>
<keyword evidence="4" id="KW-1185">Reference proteome</keyword>
<dbReference type="AlphaFoldDB" id="A0A8H4VS48"/>
<dbReference type="EMBL" id="JAACJL010000018">
    <property type="protein sequence ID" value="KAF4618330.1"/>
    <property type="molecule type" value="Genomic_DNA"/>
</dbReference>
<evidence type="ECO:0000259" key="2">
    <source>
        <dbReference type="Pfam" id="PF20152"/>
    </source>
</evidence>
<sequence length="188" mass="20985">MIRSTMSFITMSRALQPVLASEFVRNVKVELPTLLAIGTTVDIVLTSTLLYYVKGAKKSFTLDFTLLWIFQTGVTTCVIGLTMMITFLTLPHTFIWIGIFAFYGRTFSCALLASLNGRAFQPETNVIRLQTTNKRSHLGATNSVLDQEISCSVEVDGFGKSTQQEMDRKLEQVHADHSHLKQTWSIGA</sequence>
<keyword evidence="1" id="KW-0812">Transmembrane</keyword>
<name>A0A8H4VS48_9AGAR</name>
<reference evidence="3 4" key="1">
    <citation type="submission" date="2019-12" db="EMBL/GenBank/DDBJ databases">
        <authorList>
            <person name="Floudas D."/>
            <person name="Bentzer J."/>
            <person name="Ahren D."/>
            <person name="Johansson T."/>
            <person name="Persson P."/>
            <person name="Tunlid A."/>
        </authorList>
    </citation>
    <scope>NUCLEOTIDE SEQUENCE [LARGE SCALE GENOMIC DNA]</scope>
    <source>
        <strain evidence="3 4">CBS 102.39</strain>
    </source>
</reference>
<keyword evidence="1" id="KW-0472">Membrane</keyword>
<evidence type="ECO:0000313" key="4">
    <source>
        <dbReference type="Proteomes" id="UP000521872"/>
    </source>
</evidence>
<comment type="caution">
    <text evidence="3">The sequence shown here is derived from an EMBL/GenBank/DDBJ whole genome shotgun (WGS) entry which is preliminary data.</text>
</comment>
<evidence type="ECO:0000256" key="1">
    <source>
        <dbReference type="SAM" id="Phobius"/>
    </source>
</evidence>
<dbReference type="Proteomes" id="UP000521872">
    <property type="component" value="Unassembled WGS sequence"/>
</dbReference>
<feature type="transmembrane region" description="Helical" evidence="1">
    <location>
        <begin position="65"/>
        <end position="88"/>
    </location>
</feature>
<feature type="domain" description="DUF6534" evidence="2">
    <location>
        <begin position="39"/>
        <end position="119"/>
    </location>
</feature>
<feature type="transmembrane region" description="Helical" evidence="1">
    <location>
        <begin position="94"/>
        <end position="115"/>
    </location>
</feature>